<evidence type="ECO:0000256" key="3">
    <source>
        <dbReference type="SAM" id="SignalP"/>
    </source>
</evidence>
<protein>
    <submittedName>
        <fullName evidence="4">Uncharacterized protein</fullName>
    </submittedName>
</protein>
<dbReference type="CDD" id="cd01837">
    <property type="entry name" value="SGNH_plant_lipase_like"/>
    <property type="match status" value="1"/>
</dbReference>
<dbReference type="PANTHER" id="PTHR45966:SF35">
    <property type="entry name" value="GDSL LIPASE_ESTERASE, SGNH HYDROLASE SUPERFAMILY"/>
    <property type="match status" value="1"/>
</dbReference>
<evidence type="ECO:0000256" key="1">
    <source>
        <dbReference type="ARBA" id="ARBA00008668"/>
    </source>
</evidence>
<dbReference type="Gene3D" id="3.40.50.1110">
    <property type="entry name" value="SGNH hydrolase"/>
    <property type="match status" value="1"/>
</dbReference>
<dbReference type="InterPro" id="IPR035669">
    <property type="entry name" value="SGNH_plant_lipase-like"/>
</dbReference>
<comment type="similarity">
    <text evidence="1">Belongs to the 'GDSL' lipolytic enzyme family.</text>
</comment>
<keyword evidence="2 3" id="KW-0732">Signal</keyword>
<keyword evidence="5" id="KW-1185">Reference proteome</keyword>
<dbReference type="PANTHER" id="PTHR45966">
    <property type="entry name" value="GDSL-LIKE LIPASE/ACYLHYDROLASE"/>
    <property type="match status" value="1"/>
</dbReference>
<sequence>MAVANIEMGLQLVFVSCLLMLSGCSSTSQSHFNKESYALFVFGDSLFDPGNNNYINTTTYYQANVRPYGISYFNPPTGRFSDGRLIPDFIAEHARLPLIPTYLDPRNKKFVHGANFASGGAGALVETRAGFVVDLKTQVKFFGDLEKKLRRDLGDAKCDQLLADSVYLFSCGINDYMALVGNNGSILYPHTHQQYVGMVIGNFTSVLKRIHKKGGRKFGVLNIHPLACLPNIRAERPGNTCNQELDIIASLHNDQLSNRLEELEKQLEGFMYAKFDINSEFSKRMKNPSRYGLKIGDRACCGSGPFRGIFSCGGKRGIEEFEVCDDVDDYLFFDSFHPNEVANAQFAEIFWNGNSSVTTPYNLKTLFQSKK</sequence>
<evidence type="ECO:0000313" key="5">
    <source>
        <dbReference type="Proteomes" id="UP001408789"/>
    </source>
</evidence>
<gene>
    <name evidence="4" type="ORF">SSX86_023902</name>
</gene>
<dbReference type="SUPFAM" id="SSF52266">
    <property type="entry name" value="SGNH hydrolase"/>
    <property type="match status" value="1"/>
</dbReference>
<proteinExistence type="inferred from homology"/>
<dbReference type="Proteomes" id="UP001408789">
    <property type="component" value="Unassembled WGS sequence"/>
</dbReference>
<organism evidence="4 5">
    <name type="scientific">Deinandra increscens subsp. villosa</name>
    <dbReference type="NCBI Taxonomy" id="3103831"/>
    <lineage>
        <taxon>Eukaryota</taxon>
        <taxon>Viridiplantae</taxon>
        <taxon>Streptophyta</taxon>
        <taxon>Embryophyta</taxon>
        <taxon>Tracheophyta</taxon>
        <taxon>Spermatophyta</taxon>
        <taxon>Magnoliopsida</taxon>
        <taxon>eudicotyledons</taxon>
        <taxon>Gunneridae</taxon>
        <taxon>Pentapetalae</taxon>
        <taxon>asterids</taxon>
        <taxon>campanulids</taxon>
        <taxon>Asterales</taxon>
        <taxon>Asteraceae</taxon>
        <taxon>Asteroideae</taxon>
        <taxon>Heliantheae alliance</taxon>
        <taxon>Madieae</taxon>
        <taxon>Madiinae</taxon>
        <taxon>Deinandra</taxon>
    </lineage>
</organism>
<accession>A0AAP0CM49</accession>
<dbReference type="Pfam" id="PF00657">
    <property type="entry name" value="Lipase_GDSL"/>
    <property type="match status" value="1"/>
</dbReference>
<dbReference type="InterPro" id="IPR036514">
    <property type="entry name" value="SGNH_hydro_sf"/>
</dbReference>
<dbReference type="AlphaFoldDB" id="A0AAP0CM49"/>
<dbReference type="GO" id="GO:0016298">
    <property type="term" value="F:lipase activity"/>
    <property type="evidence" value="ECO:0007669"/>
    <property type="project" value="TreeGrafter"/>
</dbReference>
<dbReference type="EMBL" id="JBCNJP010000024">
    <property type="protein sequence ID" value="KAK9056540.1"/>
    <property type="molecule type" value="Genomic_DNA"/>
</dbReference>
<comment type="caution">
    <text evidence="4">The sequence shown here is derived from an EMBL/GenBank/DDBJ whole genome shotgun (WGS) entry which is preliminary data.</text>
</comment>
<reference evidence="4 5" key="1">
    <citation type="submission" date="2024-04" db="EMBL/GenBank/DDBJ databases">
        <title>The reference genome of an endangered Asteraceae, Deinandra increscens subsp. villosa, native to the Central Coast of California.</title>
        <authorList>
            <person name="Guilliams M."/>
            <person name="Hasenstab-Lehman K."/>
            <person name="Meyer R."/>
            <person name="Mcevoy S."/>
        </authorList>
    </citation>
    <scope>NUCLEOTIDE SEQUENCE [LARGE SCALE GENOMIC DNA]</scope>
    <source>
        <tissue evidence="4">Leaf</tissue>
    </source>
</reference>
<feature type="chain" id="PRO_5042812372" evidence="3">
    <location>
        <begin position="27"/>
        <end position="371"/>
    </location>
</feature>
<dbReference type="InterPro" id="IPR001087">
    <property type="entry name" value="GDSL"/>
</dbReference>
<feature type="signal peptide" evidence="3">
    <location>
        <begin position="1"/>
        <end position="26"/>
    </location>
</feature>
<evidence type="ECO:0000256" key="2">
    <source>
        <dbReference type="ARBA" id="ARBA00022729"/>
    </source>
</evidence>
<name>A0AAP0CM49_9ASTR</name>
<dbReference type="InterPro" id="IPR044552">
    <property type="entry name" value="GLIP1-5/GLL25"/>
</dbReference>
<evidence type="ECO:0000313" key="4">
    <source>
        <dbReference type="EMBL" id="KAK9056540.1"/>
    </source>
</evidence>